<evidence type="ECO:0000256" key="8">
    <source>
        <dbReference type="PROSITE-ProRule" id="PRU00134"/>
    </source>
</evidence>
<evidence type="ECO:0000313" key="11">
    <source>
        <dbReference type="Proteomes" id="UP000000305"/>
    </source>
</evidence>
<evidence type="ECO:0000313" key="10">
    <source>
        <dbReference type="EMBL" id="EFX81826.1"/>
    </source>
</evidence>
<evidence type="ECO:0000256" key="2">
    <source>
        <dbReference type="ARBA" id="ARBA00022771"/>
    </source>
</evidence>
<evidence type="ECO:0000259" key="9">
    <source>
        <dbReference type="PROSITE" id="PS50865"/>
    </source>
</evidence>
<dbReference type="GO" id="GO:0003677">
    <property type="term" value="F:DNA binding"/>
    <property type="evidence" value="ECO:0007669"/>
    <property type="project" value="UniProtKB-KW"/>
</dbReference>
<keyword evidence="5" id="KW-0238">DNA-binding</keyword>
<keyword evidence="3" id="KW-0862">Zinc</keyword>
<feature type="domain" description="MYND-type" evidence="9">
    <location>
        <begin position="1022"/>
        <end position="1061"/>
    </location>
</feature>
<evidence type="ECO:0000256" key="1">
    <source>
        <dbReference type="ARBA" id="ARBA00022723"/>
    </source>
</evidence>
<gene>
    <name evidence="10" type="ORF">DAPPUDRAFT_303336</name>
</gene>
<dbReference type="GO" id="GO:0000981">
    <property type="term" value="F:DNA-binding transcription factor activity, RNA polymerase II-specific"/>
    <property type="evidence" value="ECO:0000318"/>
    <property type="project" value="GO_Central"/>
</dbReference>
<evidence type="ECO:0000256" key="7">
    <source>
        <dbReference type="ARBA" id="ARBA00023242"/>
    </source>
</evidence>
<dbReference type="KEGG" id="dpx:DAPPUDRAFT_303336"/>
<keyword evidence="4" id="KW-0805">Transcription regulation</keyword>
<evidence type="ECO:0000256" key="6">
    <source>
        <dbReference type="ARBA" id="ARBA00023163"/>
    </source>
</evidence>
<dbReference type="PROSITE" id="PS01360">
    <property type="entry name" value="ZF_MYND_1"/>
    <property type="match status" value="1"/>
</dbReference>
<dbReference type="Gene3D" id="6.10.140.2220">
    <property type="match status" value="1"/>
</dbReference>
<evidence type="ECO:0000256" key="5">
    <source>
        <dbReference type="ARBA" id="ARBA00023125"/>
    </source>
</evidence>
<dbReference type="SUPFAM" id="SSF144232">
    <property type="entry name" value="HIT/MYND zinc finger-like"/>
    <property type="match status" value="1"/>
</dbReference>
<dbReference type="EMBL" id="GL732542">
    <property type="protein sequence ID" value="EFX81826.1"/>
    <property type="molecule type" value="Genomic_DNA"/>
</dbReference>
<protein>
    <recommendedName>
        <fullName evidence="9">MYND-type domain-containing protein</fullName>
    </recommendedName>
</protein>
<dbReference type="Pfam" id="PF01753">
    <property type="entry name" value="zf-MYND"/>
    <property type="match status" value="1"/>
</dbReference>
<keyword evidence="7" id="KW-0539">Nucleus</keyword>
<dbReference type="OrthoDB" id="2519255at2759"/>
<keyword evidence="6" id="KW-0804">Transcription</keyword>
<dbReference type="PhylomeDB" id="E9GFE8"/>
<dbReference type="Proteomes" id="UP000000305">
    <property type="component" value="Unassembled WGS sequence"/>
</dbReference>
<dbReference type="STRING" id="6669.E9GFE8"/>
<reference evidence="10 11" key="1">
    <citation type="journal article" date="2011" name="Science">
        <title>The ecoresponsive genome of Daphnia pulex.</title>
        <authorList>
            <person name="Colbourne J.K."/>
            <person name="Pfrender M.E."/>
            <person name="Gilbert D."/>
            <person name="Thomas W.K."/>
            <person name="Tucker A."/>
            <person name="Oakley T.H."/>
            <person name="Tokishita S."/>
            <person name="Aerts A."/>
            <person name="Arnold G.J."/>
            <person name="Basu M.K."/>
            <person name="Bauer D.J."/>
            <person name="Caceres C.E."/>
            <person name="Carmel L."/>
            <person name="Casola C."/>
            <person name="Choi J.H."/>
            <person name="Detter J.C."/>
            <person name="Dong Q."/>
            <person name="Dusheyko S."/>
            <person name="Eads B.D."/>
            <person name="Frohlich T."/>
            <person name="Geiler-Samerotte K.A."/>
            <person name="Gerlach D."/>
            <person name="Hatcher P."/>
            <person name="Jogdeo S."/>
            <person name="Krijgsveld J."/>
            <person name="Kriventseva E.V."/>
            <person name="Kultz D."/>
            <person name="Laforsch C."/>
            <person name="Lindquist E."/>
            <person name="Lopez J."/>
            <person name="Manak J.R."/>
            <person name="Muller J."/>
            <person name="Pangilinan J."/>
            <person name="Patwardhan R.P."/>
            <person name="Pitluck S."/>
            <person name="Pritham E.J."/>
            <person name="Rechtsteiner A."/>
            <person name="Rho M."/>
            <person name="Rogozin I.B."/>
            <person name="Sakarya O."/>
            <person name="Salamov A."/>
            <person name="Schaack S."/>
            <person name="Shapiro H."/>
            <person name="Shiga Y."/>
            <person name="Skalitzky C."/>
            <person name="Smith Z."/>
            <person name="Souvorov A."/>
            <person name="Sung W."/>
            <person name="Tang Z."/>
            <person name="Tsuchiya D."/>
            <person name="Tu H."/>
            <person name="Vos H."/>
            <person name="Wang M."/>
            <person name="Wolf Y.I."/>
            <person name="Yamagata H."/>
            <person name="Yamada T."/>
            <person name="Ye Y."/>
            <person name="Shaw J.R."/>
            <person name="Andrews J."/>
            <person name="Crease T.J."/>
            <person name="Tang H."/>
            <person name="Lucas S.M."/>
            <person name="Robertson H.M."/>
            <person name="Bork P."/>
            <person name="Koonin E.V."/>
            <person name="Zdobnov E.M."/>
            <person name="Grigoriev I.V."/>
            <person name="Lynch M."/>
            <person name="Boore J.L."/>
        </authorList>
    </citation>
    <scope>NUCLEOTIDE SEQUENCE [LARGE SCALE GENOMIC DNA]</scope>
</reference>
<keyword evidence="11" id="KW-1185">Reference proteome</keyword>
<dbReference type="GO" id="GO:0006357">
    <property type="term" value="P:regulation of transcription by RNA polymerase II"/>
    <property type="evidence" value="ECO:0000318"/>
    <property type="project" value="GO_Central"/>
</dbReference>
<evidence type="ECO:0000256" key="4">
    <source>
        <dbReference type="ARBA" id="ARBA00023015"/>
    </source>
</evidence>
<dbReference type="PROSITE" id="PS50865">
    <property type="entry name" value="ZF_MYND_2"/>
    <property type="match status" value="1"/>
</dbReference>
<keyword evidence="2 8" id="KW-0863">Zinc-finger</keyword>
<dbReference type="PANTHER" id="PTHR10237">
    <property type="entry name" value="DEFORMED EPIDERMAL AUTOREGULATORY FACTOR 1 HOMOLOG SUPPRESSIN"/>
    <property type="match status" value="1"/>
</dbReference>
<dbReference type="InterPro" id="IPR024119">
    <property type="entry name" value="TF_DEAF-1"/>
</dbReference>
<dbReference type="GO" id="GO:0005634">
    <property type="term" value="C:nucleus"/>
    <property type="evidence" value="ECO:0000318"/>
    <property type="project" value="GO_Central"/>
</dbReference>
<proteinExistence type="predicted"/>
<keyword evidence="1" id="KW-0479">Metal-binding</keyword>
<dbReference type="InterPro" id="IPR027974">
    <property type="entry name" value="DUF4470"/>
</dbReference>
<dbReference type="GO" id="GO:0008270">
    <property type="term" value="F:zinc ion binding"/>
    <property type="evidence" value="ECO:0007669"/>
    <property type="project" value="UniProtKB-KW"/>
</dbReference>
<dbReference type="Pfam" id="PF14737">
    <property type="entry name" value="DUF4470"/>
    <property type="match status" value="1"/>
</dbReference>
<sequence length="1077" mass="123639">MALFISPARKRFDENQPLYYPLGRALTRNALKDFKGSKRKETKILFLGCYDLHNVLLTIACKTTNNGTLNIHLNHSCPYSLARNALILKVISSPNFNVNCSEDLKYLWDLWYNLEWPQTTLDRFEKDVNELIKTGLPEHNLEFDNNQLKDLKDMWRNWLSSLTKLTKSSEIEKVLKSRQEFINGGGRIGKEMLEYQAKMNKSPESPMLRQLTSKLAVAMKISDFPEVLKSKIIKEVERYYRTGSCNSRITALKSVAVNPTLLELENALSLAKTPRWRVNIYSCPFTGFLPLPLEKLEKNEENIATLYCQKMLKNLVSSYRHLKNCVNFHLHWSDNLQFCLSGTSEMFDVIDSSTLADEVGLANLIVSSSPRLDYRSPDALMITESADGWFSIASSIAGYIEEALCAPLSMIPTLYGVRPANDATLGSNVITTRGNEDGFPEITLTWRRAPRFENVPLGLSPSIELYMKNFEKKCYFMKDETTLDELKSKFFRCYTPLTYCYMVRNLVSHLENREDLQNLLLKTNFSKKGSQFTLTKRTIEARANQHPLTLVIANQPLTPEIVNLFQDNFRAPMLRVMVIPFDRWIAKKKSGSIEKSSDVYFIDNFYFKIHGKMADFVFPTLQLIFVLPEEHGLKPNHCAVIMEMYSNTVMLFLGMIDDMEQETLEVPSSTKKQPSSCSEMAPQDSFMQAGNCQESPNDFFFNISVHTKGVPKGLYVSSDELRPCEAGHRVTFSLAEPEGVQPLTLCFPHPILVDFIDATLRRPDRSIRVVLKKAIHEPWPYDFNLKPKWDVDQMKLWKESDPKKKDDLYFHVANQKGFDRLKNYLGLNIFGNAVHLPEVRLLSPIENARNIIGTILMQVQPDRCEFFEIHKVPAPGQLQSVSSTNDVPFFYIRAHLPIITSPFSSPMILLSVLDTRLSEKFIKNGLLNAKSSKEDFERIFRPRDKSNKTPMILWTNVDDSTNLLRYVFRLNSTKMKPSTWQEENLPLGKYSPYFATFVSPLYLDHFPVENSDSKKDSKKFTCTGCGKKSNATMKRCSRCKTMTYCTEKCQKADWSRHKLMCSVMEPKNLVVRVQVAE</sequence>
<dbReference type="HOGENOM" id="CLU_007156_0_0_1"/>
<evidence type="ECO:0000256" key="3">
    <source>
        <dbReference type="ARBA" id="ARBA00022833"/>
    </source>
</evidence>
<organism evidence="10 11">
    <name type="scientific">Daphnia pulex</name>
    <name type="common">Water flea</name>
    <dbReference type="NCBI Taxonomy" id="6669"/>
    <lineage>
        <taxon>Eukaryota</taxon>
        <taxon>Metazoa</taxon>
        <taxon>Ecdysozoa</taxon>
        <taxon>Arthropoda</taxon>
        <taxon>Crustacea</taxon>
        <taxon>Branchiopoda</taxon>
        <taxon>Diplostraca</taxon>
        <taxon>Cladocera</taxon>
        <taxon>Anomopoda</taxon>
        <taxon>Daphniidae</taxon>
        <taxon>Daphnia</taxon>
    </lineage>
</organism>
<dbReference type="InParanoid" id="E9GFE8"/>
<dbReference type="AlphaFoldDB" id="E9GFE8"/>
<dbReference type="PANTHER" id="PTHR10237:SF1">
    <property type="entry name" value="DEFORMED EPIDERMAL AUTOREGULATORY FACTOR 1 HOMOLOG"/>
    <property type="match status" value="1"/>
</dbReference>
<accession>E9GFE8</accession>
<dbReference type="InterPro" id="IPR002893">
    <property type="entry name" value="Znf_MYND"/>
</dbReference>
<name>E9GFE8_DAPPU</name>